<accession>A0A941CPC4</accession>
<feature type="transmembrane region" description="Helical" evidence="8">
    <location>
        <begin position="371"/>
        <end position="392"/>
    </location>
</feature>
<feature type="domain" description="Type II secretion system protein GspF" evidence="9">
    <location>
        <begin position="268"/>
        <end position="389"/>
    </location>
</feature>
<sequence>MPNYKYKGWDEKQQIVRDVILAPDEVTAAERIRMKRITPVTIEALKSRPERLTSAKKMKNQELVSFCGHLALMLKAGVNIMHSLEILEDQATNGAIRKIIRKILENVGKGESLSTALEVTGEFPQLLIDMVKVGETSGELDGVLFNMEEYYQKEMVMKSKVKTALVYPKILVFATLGTLVFFFFFVIPTFQDMFSTMTSLPLATRILLGVSAYVKNHALGIGGVLAALVLLYVLLRQQEEFLLLEDRILLKIPMVGRLKKQVIIGRMARSLGVFLHSGVPVLGALEATKNILNSRSMEKGFEKATKSIMNGKSLTEAFEEERLFEPMVYGLMRVGEETGALDEMLKKLAQIYDREVDFGLGKLVARLEPTLILLIGGIVGFIIIAIAVPILSMSQTIG</sequence>
<evidence type="ECO:0000256" key="3">
    <source>
        <dbReference type="ARBA" id="ARBA00022475"/>
    </source>
</evidence>
<feature type="domain" description="Type II secretion system protein GspF" evidence="9">
    <location>
        <begin position="66"/>
        <end position="188"/>
    </location>
</feature>
<evidence type="ECO:0000256" key="6">
    <source>
        <dbReference type="ARBA" id="ARBA00022989"/>
    </source>
</evidence>
<dbReference type="PRINTS" id="PR00812">
    <property type="entry name" value="BCTERIALGSPF"/>
</dbReference>
<dbReference type="InterPro" id="IPR042094">
    <property type="entry name" value="T2SS_GspF_sf"/>
</dbReference>
<dbReference type="Gene3D" id="1.20.81.30">
    <property type="entry name" value="Type II secretion system (T2SS), domain F"/>
    <property type="match status" value="2"/>
</dbReference>
<dbReference type="EMBL" id="JAGSCS010000002">
    <property type="protein sequence ID" value="MBR0575194.1"/>
    <property type="molecule type" value="Genomic_DNA"/>
</dbReference>
<evidence type="ECO:0000256" key="4">
    <source>
        <dbReference type="ARBA" id="ARBA00022519"/>
    </source>
</evidence>
<dbReference type="PANTHER" id="PTHR30012">
    <property type="entry name" value="GENERAL SECRETION PATHWAY PROTEIN"/>
    <property type="match status" value="1"/>
</dbReference>
<name>A0A941CPC4_9CLOT</name>
<keyword evidence="6 8" id="KW-1133">Transmembrane helix</keyword>
<comment type="caution">
    <text evidence="10">The sequence shown here is derived from an EMBL/GenBank/DDBJ whole genome shotgun (WGS) entry which is preliminary data.</text>
</comment>
<dbReference type="GO" id="GO:0005886">
    <property type="term" value="C:plasma membrane"/>
    <property type="evidence" value="ECO:0007669"/>
    <property type="project" value="UniProtKB-SubCell"/>
</dbReference>
<proteinExistence type="inferred from homology"/>
<dbReference type="FunFam" id="1.20.81.30:FF:000001">
    <property type="entry name" value="Type II secretion system protein F"/>
    <property type="match status" value="1"/>
</dbReference>
<comment type="similarity">
    <text evidence="2">Belongs to the GSP F family.</text>
</comment>
<evidence type="ECO:0000256" key="7">
    <source>
        <dbReference type="ARBA" id="ARBA00023136"/>
    </source>
</evidence>
<keyword evidence="5 8" id="KW-0812">Transmembrane</keyword>
<comment type="subcellular location">
    <subcellularLocation>
        <location evidence="1">Cell inner membrane</location>
        <topology evidence="1">Multi-pass membrane protein</topology>
    </subcellularLocation>
</comment>
<evidence type="ECO:0000256" key="8">
    <source>
        <dbReference type="SAM" id="Phobius"/>
    </source>
</evidence>
<evidence type="ECO:0000256" key="5">
    <source>
        <dbReference type="ARBA" id="ARBA00022692"/>
    </source>
</evidence>
<feature type="transmembrane region" description="Helical" evidence="8">
    <location>
        <begin position="165"/>
        <end position="187"/>
    </location>
</feature>
<dbReference type="Proteomes" id="UP000675379">
    <property type="component" value="Unassembled WGS sequence"/>
</dbReference>
<evidence type="ECO:0000259" key="9">
    <source>
        <dbReference type="Pfam" id="PF00482"/>
    </source>
</evidence>
<dbReference type="GO" id="GO:0015628">
    <property type="term" value="P:protein secretion by the type II secretion system"/>
    <property type="evidence" value="ECO:0007669"/>
    <property type="project" value="TreeGrafter"/>
</dbReference>
<keyword evidence="7 8" id="KW-0472">Membrane</keyword>
<keyword evidence="4" id="KW-0997">Cell inner membrane</keyword>
<dbReference type="InterPro" id="IPR018076">
    <property type="entry name" value="T2SS_GspF_dom"/>
</dbReference>
<evidence type="ECO:0000313" key="11">
    <source>
        <dbReference type="Proteomes" id="UP000675379"/>
    </source>
</evidence>
<evidence type="ECO:0000256" key="2">
    <source>
        <dbReference type="ARBA" id="ARBA00005745"/>
    </source>
</evidence>
<organism evidence="10 11">
    <name type="scientific">Proteiniclasticum sediminis</name>
    <dbReference type="NCBI Taxonomy" id="2804028"/>
    <lineage>
        <taxon>Bacteria</taxon>
        <taxon>Bacillati</taxon>
        <taxon>Bacillota</taxon>
        <taxon>Clostridia</taxon>
        <taxon>Eubacteriales</taxon>
        <taxon>Clostridiaceae</taxon>
        <taxon>Proteiniclasticum</taxon>
    </lineage>
</organism>
<evidence type="ECO:0000313" key="10">
    <source>
        <dbReference type="EMBL" id="MBR0575194.1"/>
    </source>
</evidence>
<feature type="transmembrane region" description="Helical" evidence="8">
    <location>
        <begin position="217"/>
        <end position="235"/>
    </location>
</feature>
<dbReference type="InterPro" id="IPR003004">
    <property type="entry name" value="GspF/PilC"/>
</dbReference>
<gene>
    <name evidence="10" type="ORF">KCG48_02455</name>
</gene>
<reference evidence="10" key="1">
    <citation type="submission" date="2021-04" db="EMBL/GenBank/DDBJ databases">
        <title>Proteiniclasticum sedimins sp. nov., an obligate anaerobic bacterium isolated from anaerobic sludge.</title>
        <authorList>
            <person name="Liu J."/>
        </authorList>
    </citation>
    <scope>NUCLEOTIDE SEQUENCE</scope>
    <source>
        <strain evidence="10">BAD-10</strain>
    </source>
</reference>
<dbReference type="Pfam" id="PF00482">
    <property type="entry name" value="T2SSF"/>
    <property type="match status" value="2"/>
</dbReference>
<evidence type="ECO:0000256" key="1">
    <source>
        <dbReference type="ARBA" id="ARBA00004429"/>
    </source>
</evidence>
<dbReference type="PANTHER" id="PTHR30012:SF0">
    <property type="entry name" value="TYPE II SECRETION SYSTEM PROTEIN F-RELATED"/>
    <property type="match status" value="1"/>
</dbReference>
<keyword evidence="11" id="KW-1185">Reference proteome</keyword>
<dbReference type="AlphaFoldDB" id="A0A941CPC4"/>
<protein>
    <submittedName>
        <fullName evidence="10">Type II secretion system F family protein</fullName>
    </submittedName>
</protein>
<keyword evidence="3" id="KW-1003">Cell membrane</keyword>
<dbReference type="RefSeq" id="WP_211799709.1">
    <property type="nucleotide sequence ID" value="NZ_JAGSCS010000002.1"/>
</dbReference>